<dbReference type="Pfam" id="PF01734">
    <property type="entry name" value="Patatin"/>
    <property type="match status" value="1"/>
</dbReference>
<comment type="caution">
    <text evidence="5">The sequence shown here is derived from an EMBL/GenBank/DDBJ whole genome shotgun (WGS) entry which is preliminary data.</text>
</comment>
<protein>
    <submittedName>
        <fullName evidence="5">Patatin</fullName>
    </submittedName>
</protein>
<feature type="domain" description="PNPLA" evidence="4">
    <location>
        <begin position="1"/>
        <end position="72"/>
    </location>
</feature>
<dbReference type="PANTHER" id="PTHR32176:SF92">
    <property type="entry name" value="XYLOSE ISOMERASE"/>
    <property type="match status" value="1"/>
</dbReference>
<reference evidence="5 6" key="1">
    <citation type="journal article" date="2014" name="Genome Announc.">
        <title>Draft Genome Sequences of Marine Flavobacterium Nonlabens Strains NR17, NR24, NR27, NR32, NR33, and Ara13.</title>
        <authorList>
            <person name="Nakanishi M."/>
            <person name="Meirelles P."/>
            <person name="Suzuki R."/>
            <person name="Takatani N."/>
            <person name="Mino S."/>
            <person name="Suda W."/>
            <person name="Oshima K."/>
            <person name="Hattori M."/>
            <person name="Ohkuma M."/>
            <person name="Hosokawa M."/>
            <person name="Miyashita K."/>
            <person name="Thompson F.L."/>
            <person name="Niwa A."/>
            <person name="Sawabe T."/>
            <person name="Sawabe T."/>
        </authorList>
    </citation>
    <scope>NUCLEOTIDE SEQUENCE [LARGE SCALE GENOMIC DNA]</scope>
    <source>
        <strain evidence="6">JCM19296</strain>
    </source>
</reference>
<dbReference type="CDD" id="cd07199">
    <property type="entry name" value="Pat17_PNPLA8_PNPLA9_like"/>
    <property type="match status" value="1"/>
</dbReference>
<dbReference type="AlphaFoldDB" id="A0A081D6C3"/>
<dbReference type="PROSITE" id="PS51635">
    <property type="entry name" value="PNPLA"/>
    <property type="match status" value="1"/>
</dbReference>
<evidence type="ECO:0000256" key="3">
    <source>
        <dbReference type="PROSITE-ProRule" id="PRU01161"/>
    </source>
</evidence>
<dbReference type="SUPFAM" id="SSF52151">
    <property type="entry name" value="FabD/lysophospholipase-like"/>
    <property type="match status" value="1"/>
</dbReference>
<evidence type="ECO:0000313" key="6">
    <source>
        <dbReference type="Proteomes" id="UP000028980"/>
    </source>
</evidence>
<evidence type="ECO:0000256" key="1">
    <source>
        <dbReference type="ARBA" id="ARBA00010240"/>
    </source>
</evidence>
<accession>A0A081D6C3</accession>
<dbReference type="Gene3D" id="3.40.1090.10">
    <property type="entry name" value="Cytosolic phospholipase A2 catalytic domain"/>
    <property type="match status" value="1"/>
</dbReference>
<dbReference type="InterPro" id="IPR002641">
    <property type="entry name" value="PNPLA_dom"/>
</dbReference>
<organism evidence="5 6">
    <name type="scientific">Nonlabens ulvanivorans</name>
    <name type="common">Persicivirga ulvanivorans</name>
    <dbReference type="NCBI Taxonomy" id="906888"/>
    <lineage>
        <taxon>Bacteria</taxon>
        <taxon>Pseudomonadati</taxon>
        <taxon>Bacteroidota</taxon>
        <taxon>Flavobacteriia</taxon>
        <taxon>Flavobacteriales</taxon>
        <taxon>Flavobacteriaceae</taxon>
        <taxon>Nonlabens</taxon>
    </lineage>
</organism>
<evidence type="ECO:0000259" key="4">
    <source>
        <dbReference type="PROSITE" id="PS51635"/>
    </source>
</evidence>
<sequence length="208" mass="23391">MIVPSFNLVSGITRIFKYPHKEGKFYRDKDIKIVDVALATSAAPTYLPVHEIESELYVDGGVWANNPSLCAVTEAIAHFVGKGKEYSHIELLSVSCLPGASGWPSGVRKNRSFIGWKDKLIQTSMDGQAYFTDYFLRTNLKLISPNSFYHRIESPSLSAEQIKVIQMDRADSKALNTLQTLGDQLGYELSNNKNILRFFQTPKTYDCN</sequence>
<dbReference type="PANTHER" id="PTHR32176">
    <property type="entry name" value="XYLOSE ISOMERASE"/>
    <property type="match status" value="1"/>
</dbReference>
<dbReference type="InterPro" id="IPR016035">
    <property type="entry name" value="Acyl_Trfase/lysoPLipase"/>
</dbReference>
<name>A0A081D6C3_NONUL</name>
<keyword evidence="2" id="KW-0443">Lipid metabolism</keyword>
<evidence type="ECO:0000313" key="5">
    <source>
        <dbReference type="EMBL" id="GAK74469.1"/>
    </source>
</evidence>
<dbReference type="EMBL" id="BBLG01000001">
    <property type="protein sequence ID" value="GAK74469.1"/>
    <property type="molecule type" value="Genomic_DNA"/>
</dbReference>
<dbReference type="Proteomes" id="UP000028980">
    <property type="component" value="Unassembled WGS sequence"/>
</dbReference>
<comment type="similarity">
    <text evidence="1">Belongs to the patatin family.</text>
</comment>
<feature type="short sequence motif" description="DGA/G" evidence="3">
    <location>
        <begin position="59"/>
        <end position="61"/>
    </location>
</feature>
<dbReference type="GO" id="GO:0006629">
    <property type="term" value="P:lipid metabolic process"/>
    <property type="evidence" value="ECO:0007669"/>
    <property type="project" value="UniProtKB-KW"/>
</dbReference>
<comment type="caution">
    <text evidence="3">Lacks conserved residue(s) required for the propagation of feature annotation.</text>
</comment>
<proteinExistence type="inferred from homology"/>
<gene>
    <name evidence="5" type="ORF">JCM19296_47</name>
</gene>
<evidence type="ECO:0000256" key="2">
    <source>
        <dbReference type="ARBA" id="ARBA00023098"/>
    </source>
</evidence>